<comment type="caution">
    <text evidence="1">The sequence shown here is derived from an EMBL/GenBank/DDBJ whole genome shotgun (WGS) entry which is preliminary data.</text>
</comment>
<organism evidence="1 2">
    <name type="scientific">Coemansia nantahalensis</name>
    <dbReference type="NCBI Taxonomy" id="2789366"/>
    <lineage>
        <taxon>Eukaryota</taxon>
        <taxon>Fungi</taxon>
        <taxon>Fungi incertae sedis</taxon>
        <taxon>Zoopagomycota</taxon>
        <taxon>Kickxellomycotina</taxon>
        <taxon>Kickxellomycetes</taxon>
        <taxon>Kickxellales</taxon>
        <taxon>Kickxellaceae</taxon>
        <taxon>Coemansia</taxon>
    </lineage>
</organism>
<keyword evidence="2" id="KW-1185">Reference proteome</keyword>
<proteinExistence type="predicted"/>
<dbReference type="Proteomes" id="UP001140234">
    <property type="component" value="Unassembled WGS sequence"/>
</dbReference>
<accession>A0ACC1K6V1</accession>
<protein>
    <submittedName>
        <fullName evidence="1">Glycosyl phosphatidyl inositol protein transamidase complex subunit</fullName>
    </submittedName>
</protein>
<evidence type="ECO:0000313" key="1">
    <source>
        <dbReference type="EMBL" id="KAJ2774202.1"/>
    </source>
</evidence>
<gene>
    <name evidence="1" type="primary">GAA1</name>
    <name evidence="1" type="ORF">IWQ57_000934</name>
</gene>
<dbReference type="EMBL" id="JANBUJ010000124">
    <property type="protein sequence ID" value="KAJ2774202.1"/>
    <property type="molecule type" value="Genomic_DNA"/>
</dbReference>
<reference evidence="1" key="1">
    <citation type="submission" date="2022-07" db="EMBL/GenBank/DDBJ databases">
        <title>Phylogenomic reconstructions and comparative analyses of Kickxellomycotina fungi.</title>
        <authorList>
            <person name="Reynolds N.K."/>
            <person name="Stajich J.E."/>
            <person name="Barry K."/>
            <person name="Grigoriev I.V."/>
            <person name="Crous P."/>
            <person name="Smith M.E."/>
        </authorList>
    </citation>
    <scope>NUCLEOTIDE SEQUENCE</scope>
    <source>
        <strain evidence="1">CBS 109366</strain>
    </source>
</reference>
<name>A0ACC1K6V1_9FUNG</name>
<evidence type="ECO:0000313" key="2">
    <source>
        <dbReference type="Proteomes" id="UP001140234"/>
    </source>
</evidence>
<sequence length="631" mass="68242">MSLVLSGQSEKTSALLRAGRRHSALLCYPLAAASIAWLLLLPLSSLWNRAYFSENAMMPGQVDLAFGAQSHLDAMARVDAALARAGDAWADALADVLGGIGLETEVQRVVCDEVPGIGGRSGANVHGILRAARSDSVEALVVAAAWATAENATNVNAVRLLAGLAQYASEQVHWAKDIIFVVTDGGEPGIEAWLRAYHGLPSAAPLLVRSGVIQAALSLELPPAKAYARMGLFMEGKAGQLPNLDFVNIVQHISRVERLPALIHGVEDPPRRAAAWRRYLHSARLLLRQMRSQAFGASVGVHAPFLRYRIDALTVAGIARENDPIAAVARQGLLRDAPADMPLPSPAAVRAVGRTVESTLRSLNNLLEHFHQSFFFYILPANLRYLSIGDYIPAAGLMVASLLFQAMHLWWMQGPDRLRADDPRTRIERINAYHALLRRTLPSSLAVVLRAHALGLALLAVPLVVPAAVLSHTTSTAYLFTMALASVSFVLHIADIYGDAAARAAIDWRQLKALVEMYVAVVIASLSVMNFSLAVAMFAVVGLPLLLTRACRTDSRLRRVAGLALLLAVSPLCMMTLGRNAVLGLHPLDFTSSPFRVFLGDFHHYASLVYPLVCLVYWPVNLLCMIIVLAP</sequence>